<feature type="compositionally biased region" description="Polar residues" evidence="5">
    <location>
        <begin position="162"/>
        <end position="191"/>
    </location>
</feature>
<feature type="region of interest" description="Disordered" evidence="5">
    <location>
        <begin position="89"/>
        <end position="195"/>
    </location>
</feature>
<comment type="caution">
    <text evidence="7">The sequence shown here is derived from an EMBL/GenBank/DDBJ whole genome shotgun (WGS) entry which is preliminary data.</text>
</comment>
<feature type="region of interest" description="Disordered" evidence="5">
    <location>
        <begin position="1"/>
        <end position="40"/>
    </location>
</feature>
<evidence type="ECO:0000256" key="1">
    <source>
        <dbReference type="ARBA" id="ARBA00022723"/>
    </source>
</evidence>
<feature type="compositionally biased region" description="Basic and acidic residues" evidence="5">
    <location>
        <begin position="581"/>
        <end position="601"/>
    </location>
</feature>
<dbReference type="GO" id="GO:0006325">
    <property type="term" value="P:chromatin organization"/>
    <property type="evidence" value="ECO:0007669"/>
    <property type="project" value="UniProtKB-KW"/>
</dbReference>
<dbReference type="EMBL" id="JAPZBQ010000001">
    <property type="protein sequence ID" value="KAJ5353090.1"/>
    <property type="molecule type" value="Genomic_DNA"/>
</dbReference>
<reference evidence="7" key="1">
    <citation type="submission" date="2022-12" db="EMBL/GenBank/DDBJ databases">
        <authorList>
            <person name="Petersen C."/>
        </authorList>
    </citation>
    <scope>NUCLEOTIDE SEQUENCE</scope>
    <source>
        <strain evidence="7">IBT 35673</strain>
    </source>
</reference>
<dbReference type="SMART" id="SM00249">
    <property type="entry name" value="PHD"/>
    <property type="match status" value="1"/>
</dbReference>
<dbReference type="InterPro" id="IPR001965">
    <property type="entry name" value="Znf_PHD"/>
</dbReference>
<dbReference type="GO" id="GO:0070210">
    <property type="term" value="C:Rpd3L-Expanded complex"/>
    <property type="evidence" value="ECO:0007669"/>
    <property type="project" value="TreeGrafter"/>
</dbReference>
<feature type="compositionally biased region" description="Basic and acidic residues" evidence="5">
    <location>
        <begin position="515"/>
        <end position="524"/>
    </location>
</feature>
<feature type="compositionally biased region" description="Basic and acidic residues" evidence="5">
    <location>
        <begin position="132"/>
        <end position="148"/>
    </location>
</feature>
<name>A0A9W9R3T4_PENBR</name>
<feature type="compositionally biased region" description="Polar residues" evidence="5">
    <location>
        <begin position="1"/>
        <end position="16"/>
    </location>
</feature>
<sequence length="990" mass="108834">MTDTSSLAITHATTDSYPVPASRGSPAATDGAVSDSGAPDEEPYTIKCICSFQEDDGSTVFCERCDTWQHISCYYPGEKVPEVHNCVDCEPRPLDNRRAHERQRQRRVREKSEDGDRKHRRPGAKTQKRKTKETDVNESNLKRHDFNARDQPPAKKTKGSHRPSTSVSGLQGVSAESRNRRSSTSVAMSPTNPEPTIPLYSNEFLHLYDRDDSFVQSGSNLLPGVSFIDRIISWLNDPDTLTRVTEGLTDEEFKRKCGAAFDATWPRLTTHTFTDSTTKIGGKNPMFKILKTQDPIRKNEIVGEIFGGLGSLDNYKMDPSNRWETLQHPEPFVFFSSQLPLYIDSRQEGNQLRYIRRSCDANVMLKIYITNGRQYHFCFVAKQDIPADSEITTMWYLDPTLALAYTPPSKEGSAVADNTSEIEVAATCISNTLANYGGCACERSQNCLLANLDRRIKPANSKQPKVKGKAKAKVKAVASPIEPGRASASRAGSETTKHPDEDDVATDARSTSGSARDRATHSRDVSPTTQQRPLPELSSRERRKIADAEKQFQQLEKGAVGTKRKKRVSGLLPNSASHASPSEHQKAKVGFEKHATDDRSRSPTAVSPATTAPGRSAKSRKPPAKTTSDTINRYQPSPYRRVGPYADASTQLDPDQVEHDNVWEEHVKRGYRVGVLPLQSMNRARFISGCHYEQDQAQQRAWLDGDQSVIPPGVIPWWCPYFPYPLDDRSQFDLLPEDAELMGIPADHGPLALPLRWSYYQSKQPVRPVSYGKITLVGMSHADPQVPQPQGDVVMDEAPVNTEPESSGSANVVTTLGETAPWPSTLAHSTPISKAKHPGDLHLAMPPPAPNTQSATSPGSTSAGSLASPVFHDTAPSLPSVTTPTPAPAATPAKKKLSLGDYLMRRGTMANTPTSERTQPPTQERPPDSSPVWVTGPQHFLAIATLPDDYGQSRTRTDADSDKNEPFGSRDVPMEDAPDPAPTNTQSVSS</sequence>
<evidence type="ECO:0000256" key="3">
    <source>
        <dbReference type="ARBA" id="ARBA00022833"/>
    </source>
</evidence>
<feature type="compositionally biased region" description="Basic and acidic residues" evidence="5">
    <location>
        <begin position="89"/>
        <end position="98"/>
    </location>
</feature>
<dbReference type="Proteomes" id="UP001147695">
    <property type="component" value="Unassembled WGS sequence"/>
</dbReference>
<dbReference type="SMART" id="SM00317">
    <property type="entry name" value="SET"/>
    <property type="match status" value="1"/>
</dbReference>
<keyword evidence="1" id="KW-0479">Metal-binding</keyword>
<dbReference type="InterPro" id="IPR001214">
    <property type="entry name" value="SET_dom"/>
</dbReference>
<dbReference type="SUPFAM" id="SSF82199">
    <property type="entry name" value="SET domain"/>
    <property type="match status" value="1"/>
</dbReference>
<evidence type="ECO:0000256" key="2">
    <source>
        <dbReference type="ARBA" id="ARBA00022771"/>
    </source>
</evidence>
<proteinExistence type="predicted"/>
<feature type="region of interest" description="Disordered" evidence="5">
    <location>
        <begin position="459"/>
        <end position="652"/>
    </location>
</feature>
<feature type="compositionally biased region" description="Basic residues" evidence="5">
    <location>
        <begin position="118"/>
        <end position="131"/>
    </location>
</feature>
<protein>
    <submittedName>
        <fullName evidence="7">Zinc finger FYVE/PHD-type</fullName>
    </submittedName>
</protein>
<dbReference type="Pfam" id="PF00856">
    <property type="entry name" value="SET"/>
    <property type="match status" value="1"/>
</dbReference>
<feature type="compositionally biased region" description="Basic and acidic residues" evidence="5">
    <location>
        <begin position="538"/>
        <end position="550"/>
    </location>
</feature>
<organism evidence="7 8">
    <name type="scientific">Penicillium brevicompactum</name>
    <dbReference type="NCBI Taxonomy" id="5074"/>
    <lineage>
        <taxon>Eukaryota</taxon>
        <taxon>Fungi</taxon>
        <taxon>Dikarya</taxon>
        <taxon>Ascomycota</taxon>
        <taxon>Pezizomycotina</taxon>
        <taxon>Eurotiomycetes</taxon>
        <taxon>Eurotiomycetidae</taxon>
        <taxon>Eurotiales</taxon>
        <taxon>Aspergillaceae</taxon>
        <taxon>Penicillium</taxon>
    </lineage>
</organism>
<feature type="region of interest" description="Disordered" evidence="5">
    <location>
        <begin position="820"/>
        <end position="990"/>
    </location>
</feature>
<dbReference type="GO" id="GO:0008270">
    <property type="term" value="F:zinc ion binding"/>
    <property type="evidence" value="ECO:0007669"/>
    <property type="project" value="UniProtKB-KW"/>
</dbReference>
<dbReference type="Gene3D" id="3.30.40.10">
    <property type="entry name" value="Zinc/RING finger domain, C3HC4 (zinc finger)"/>
    <property type="match status" value="1"/>
</dbReference>
<dbReference type="AlphaFoldDB" id="A0A9W9R3T4"/>
<gene>
    <name evidence="7" type="ORF">N7452_002064</name>
</gene>
<evidence type="ECO:0000256" key="5">
    <source>
        <dbReference type="SAM" id="MobiDB-lite"/>
    </source>
</evidence>
<accession>A0A9W9R3T4</accession>
<feature type="compositionally biased region" description="Basic and acidic residues" evidence="5">
    <location>
        <begin position="955"/>
        <end position="965"/>
    </location>
</feature>
<feature type="compositionally biased region" description="Low complexity" evidence="5">
    <location>
        <begin position="854"/>
        <end position="892"/>
    </location>
</feature>
<dbReference type="Gene3D" id="2.170.270.10">
    <property type="entry name" value="SET domain"/>
    <property type="match status" value="1"/>
</dbReference>
<dbReference type="GO" id="GO:0006355">
    <property type="term" value="P:regulation of DNA-templated transcription"/>
    <property type="evidence" value="ECO:0007669"/>
    <property type="project" value="TreeGrafter"/>
</dbReference>
<keyword evidence="4" id="KW-0156">Chromatin regulator</keyword>
<dbReference type="PANTHER" id="PTHR46462">
    <property type="entry name" value="UPSET, ISOFORM A"/>
    <property type="match status" value="1"/>
</dbReference>
<dbReference type="PANTHER" id="PTHR46462:SF3">
    <property type="entry name" value="UPSET, ISOFORM A"/>
    <property type="match status" value="1"/>
</dbReference>
<feature type="compositionally biased region" description="Polar residues" evidence="5">
    <location>
        <begin position="909"/>
        <end position="922"/>
    </location>
</feature>
<dbReference type="InterPro" id="IPR013083">
    <property type="entry name" value="Znf_RING/FYVE/PHD"/>
</dbReference>
<evidence type="ECO:0000313" key="7">
    <source>
        <dbReference type="EMBL" id="KAJ5353090.1"/>
    </source>
</evidence>
<dbReference type="InterPro" id="IPR046341">
    <property type="entry name" value="SET_dom_sf"/>
</dbReference>
<dbReference type="InterPro" id="IPR011011">
    <property type="entry name" value="Znf_FYVE_PHD"/>
</dbReference>
<dbReference type="GO" id="GO:0034967">
    <property type="term" value="C:Set3 complex"/>
    <property type="evidence" value="ECO:0007669"/>
    <property type="project" value="TreeGrafter"/>
</dbReference>
<feature type="compositionally biased region" description="Polar residues" evidence="5">
    <location>
        <begin position="625"/>
        <end position="635"/>
    </location>
</feature>
<keyword evidence="2" id="KW-0863">Zinc-finger</keyword>
<reference evidence="7" key="2">
    <citation type="journal article" date="2023" name="IMA Fungus">
        <title>Comparative genomic study of the Penicillium genus elucidates a diverse pangenome and 15 lateral gene transfer events.</title>
        <authorList>
            <person name="Petersen C."/>
            <person name="Sorensen T."/>
            <person name="Nielsen M.R."/>
            <person name="Sondergaard T.E."/>
            <person name="Sorensen J.L."/>
            <person name="Fitzpatrick D.A."/>
            <person name="Frisvad J.C."/>
            <person name="Nielsen K.L."/>
        </authorList>
    </citation>
    <scope>NUCLEOTIDE SEQUENCE</scope>
    <source>
        <strain evidence="7">IBT 35673</strain>
    </source>
</reference>
<keyword evidence="3" id="KW-0862">Zinc</keyword>
<evidence type="ECO:0000256" key="4">
    <source>
        <dbReference type="ARBA" id="ARBA00022853"/>
    </source>
</evidence>
<feature type="compositionally biased region" description="Basic residues" evidence="5">
    <location>
        <begin position="99"/>
        <end position="109"/>
    </location>
</feature>
<dbReference type="PROSITE" id="PS50280">
    <property type="entry name" value="SET"/>
    <property type="match status" value="1"/>
</dbReference>
<feature type="domain" description="SET" evidence="6">
    <location>
        <begin position="266"/>
        <end position="396"/>
    </location>
</feature>
<dbReference type="SUPFAM" id="SSF57903">
    <property type="entry name" value="FYVE/PHD zinc finger"/>
    <property type="match status" value="1"/>
</dbReference>
<evidence type="ECO:0000313" key="8">
    <source>
        <dbReference type="Proteomes" id="UP001147695"/>
    </source>
</evidence>
<feature type="compositionally biased region" description="Basic residues" evidence="5">
    <location>
        <begin position="464"/>
        <end position="474"/>
    </location>
</feature>
<evidence type="ECO:0000259" key="6">
    <source>
        <dbReference type="PROSITE" id="PS50280"/>
    </source>
</evidence>